<sequence>MESNHIDDEYNFTDSSYEASSEDEESLDSLSIDLEEKDLVTTLNRTSDDPFLNKLCYENMQLHFTDEVGETLLERDDDGDVRYMDGDNDDTQHVEKGIGSLVTASWIAKMYLRQLVARPFVRIRDMQADILRDYMVKVSRGQCYRAKSMAMFEIESGLKEHYARIWDYAHEILRTNPGSSVKVGENGELLTAVGQDANNQIYPIVWAVVEVENKDNWKWFLECLKDDIGMCDGRAITFISDQHKGLVEAVKDLFPHVEHRQCARHIYANFKKKYNGVELGIYFGRHPKQLLSMSLCGRAMRGGRCGRGRIEQENDVVVEQESQVLHPLHID</sequence>
<name>A0ACB9IZT7_9ASTR</name>
<evidence type="ECO:0000313" key="1">
    <source>
        <dbReference type="EMBL" id="KAI3813208.1"/>
    </source>
</evidence>
<evidence type="ECO:0000313" key="2">
    <source>
        <dbReference type="Proteomes" id="UP001056120"/>
    </source>
</evidence>
<keyword evidence="2" id="KW-1185">Reference proteome</keyword>
<gene>
    <name evidence="1" type="ORF">L1987_17926</name>
</gene>
<accession>A0ACB9IZT7</accession>
<organism evidence="1 2">
    <name type="scientific">Smallanthus sonchifolius</name>
    <dbReference type="NCBI Taxonomy" id="185202"/>
    <lineage>
        <taxon>Eukaryota</taxon>
        <taxon>Viridiplantae</taxon>
        <taxon>Streptophyta</taxon>
        <taxon>Embryophyta</taxon>
        <taxon>Tracheophyta</taxon>
        <taxon>Spermatophyta</taxon>
        <taxon>Magnoliopsida</taxon>
        <taxon>eudicotyledons</taxon>
        <taxon>Gunneridae</taxon>
        <taxon>Pentapetalae</taxon>
        <taxon>asterids</taxon>
        <taxon>campanulids</taxon>
        <taxon>Asterales</taxon>
        <taxon>Asteraceae</taxon>
        <taxon>Asteroideae</taxon>
        <taxon>Heliantheae alliance</taxon>
        <taxon>Millerieae</taxon>
        <taxon>Smallanthus</taxon>
    </lineage>
</organism>
<dbReference type="EMBL" id="CM042023">
    <property type="protein sequence ID" value="KAI3813208.1"/>
    <property type="molecule type" value="Genomic_DNA"/>
</dbReference>
<proteinExistence type="predicted"/>
<reference evidence="1 2" key="2">
    <citation type="journal article" date="2022" name="Mol. Ecol. Resour.">
        <title>The genomes of chicory, endive, great burdock and yacon provide insights into Asteraceae paleo-polyploidization history and plant inulin production.</title>
        <authorList>
            <person name="Fan W."/>
            <person name="Wang S."/>
            <person name="Wang H."/>
            <person name="Wang A."/>
            <person name="Jiang F."/>
            <person name="Liu H."/>
            <person name="Zhao H."/>
            <person name="Xu D."/>
            <person name="Zhang Y."/>
        </authorList>
    </citation>
    <scope>NUCLEOTIDE SEQUENCE [LARGE SCALE GENOMIC DNA]</scope>
    <source>
        <strain evidence="2">cv. Yunnan</strain>
        <tissue evidence="1">Leaves</tissue>
    </source>
</reference>
<reference evidence="2" key="1">
    <citation type="journal article" date="2022" name="Mol. Ecol. Resour.">
        <title>The genomes of chicory, endive, great burdock and yacon provide insights into Asteraceae palaeo-polyploidization history and plant inulin production.</title>
        <authorList>
            <person name="Fan W."/>
            <person name="Wang S."/>
            <person name="Wang H."/>
            <person name="Wang A."/>
            <person name="Jiang F."/>
            <person name="Liu H."/>
            <person name="Zhao H."/>
            <person name="Xu D."/>
            <person name="Zhang Y."/>
        </authorList>
    </citation>
    <scope>NUCLEOTIDE SEQUENCE [LARGE SCALE GENOMIC DNA]</scope>
    <source>
        <strain evidence="2">cv. Yunnan</strain>
    </source>
</reference>
<protein>
    <submittedName>
        <fullName evidence="1">Uncharacterized protein</fullName>
    </submittedName>
</protein>
<dbReference type="Proteomes" id="UP001056120">
    <property type="component" value="Linkage Group LG06"/>
</dbReference>
<comment type="caution">
    <text evidence="1">The sequence shown here is derived from an EMBL/GenBank/DDBJ whole genome shotgun (WGS) entry which is preliminary data.</text>
</comment>